<evidence type="ECO:0000256" key="8">
    <source>
        <dbReference type="ARBA" id="ARBA00022982"/>
    </source>
</evidence>
<organism evidence="14 15">
    <name type="scientific">Methanocella conradii (strain DSM 24694 / JCM 17849 / CGMCC 1.5162 / HZ254)</name>
    <dbReference type="NCBI Taxonomy" id="1041930"/>
    <lineage>
        <taxon>Archaea</taxon>
        <taxon>Methanobacteriati</taxon>
        <taxon>Methanobacteriota</taxon>
        <taxon>Stenosarchaea group</taxon>
        <taxon>Methanomicrobia</taxon>
        <taxon>Methanocellales</taxon>
        <taxon>Methanocellaceae</taxon>
        <taxon>Methanocella</taxon>
    </lineage>
</organism>
<feature type="binding site" evidence="11 12">
    <location>
        <position position="210"/>
    </location>
    <ligand>
        <name>[2Fe-2S] cluster</name>
        <dbReference type="ChEBI" id="CHEBI:190135"/>
    </ligand>
</feature>
<comment type="function">
    <text evidence="11">Responsible for channeling the electrons from the oxidation of dihydroorotate from the FMN redox center in the PyrD type B subunit to the ultimate electron acceptor NAD(+).</text>
</comment>
<dbReference type="GO" id="GO:0009055">
    <property type="term" value="F:electron transfer activity"/>
    <property type="evidence" value="ECO:0007669"/>
    <property type="project" value="UniProtKB-UniRule"/>
</dbReference>
<dbReference type="eggNOG" id="arCOG02199">
    <property type="taxonomic scope" value="Archaea"/>
</dbReference>
<keyword evidence="4 11" id="KW-0001">2Fe-2S</keyword>
<comment type="subunit">
    <text evidence="11">Heterotetramer of 2 PyrK and 2 PyrD type B subunits.</text>
</comment>
<keyword evidence="5 11" id="KW-0479">Metal-binding</keyword>
<comment type="cofactor">
    <cofactor evidence="11">
        <name>[2Fe-2S] cluster</name>
        <dbReference type="ChEBI" id="CHEBI:190135"/>
    </cofactor>
    <text evidence="11">Binds 1 [2Fe-2S] cluster per subunit.</text>
</comment>
<dbReference type="Proteomes" id="UP000005233">
    <property type="component" value="Chromosome"/>
</dbReference>
<dbReference type="GO" id="GO:0050660">
    <property type="term" value="F:flavin adenine dinucleotide binding"/>
    <property type="evidence" value="ECO:0007669"/>
    <property type="project" value="InterPro"/>
</dbReference>
<keyword evidence="3 11" id="KW-0285">Flavoprotein</keyword>
<evidence type="ECO:0000256" key="12">
    <source>
        <dbReference type="PIRSR" id="PIRSR006816-2"/>
    </source>
</evidence>
<dbReference type="RefSeq" id="WP_014405606.1">
    <property type="nucleotide sequence ID" value="NC_017034.1"/>
</dbReference>
<accession>H8I5V1</accession>
<evidence type="ECO:0000256" key="1">
    <source>
        <dbReference type="ARBA" id="ARBA00006422"/>
    </source>
</evidence>
<dbReference type="AlphaFoldDB" id="H8I5V1"/>
<dbReference type="InterPro" id="IPR050353">
    <property type="entry name" value="PyrK_electron_transfer"/>
</dbReference>
<dbReference type="PANTHER" id="PTHR43513:SF3">
    <property type="entry name" value="DIHYDROOROTATE DEHYDROGENASE B (NAD(+)), ELECTRON TRANSFER SUBUNIT-RELATED"/>
    <property type="match status" value="1"/>
</dbReference>
<dbReference type="KEGG" id="mez:Mtc_1013"/>
<dbReference type="Pfam" id="PF10418">
    <property type="entry name" value="DHODB_Fe-S_bind"/>
    <property type="match status" value="1"/>
</dbReference>
<dbReference type="EMBL" id="CP003243">
    <property type="protein sequence ID" value="AFC99768.1"/>
    <property type="molecule type" value="Genomic_DNA"/>
</dbReference>
<dbReference type="HAMAP" id="MF_01211">
    <property type="entry name" value="DHODB_Fe_S_bind"/>
    <property type="match status" value="1"/>
</dbReference>
<feature type="binding site" evidence="11 12">
    <location>
        <position position="215"/>
    </location>
    <ligand>
        <name>[2Fe-2S] cluster</name>
        <dbReference type="ChEBI" id="CHEBI:190135"/>
    </ligand>
</feature>
<dbReference type="InterPro" id="IPR037117">
    <property type="entry name" value="Dihydroorotate_DH_ele_sf"/>
</dbReference>
<feature type="domain" description="FAD-binding FR-type" evidence="13">
    <location>
        <begin position="1"/>
        <end position="90"/>
    </location>
</feature>
<dbReference type="GO" id="GO:0044205">
    <property type="term" value="P:'de novo' UMP biosynthetic process"/>
    <property type="evidence" value="ECO:0007669"/>
    <property type="project" value="UniProtKB-UniRule"/>
</dbReference>
<dbReference type="Pfam" id="PF00175">
    <property type="entry name" value="NAD_binding_1"/>
    <property type="match status" value="1"/>
</dbReference>
<dbReference type="OrthoDB" id="35401at2157"/>
<dbReference type="PROSITE" id="PS51384">
    <property type="entry name" value="FAD_FR"/>
    <property type="match status" value="1"/>
</dbReference>
<dbReference type="Gene3D" id="3.40.50.80">
    <property type="entry name" value="Nucleotide-binding domain of ferredoxin-NADP reductase (FNR) module"/>
    <property type="match status" value="1"/>
</dbReference>
<dbReference type="InterPro" id="IPR017927">
    <property type="entry name" value="FAD-bd_FR_type"/>
</dbReference>
<evidence type="ECO:0000256" key="2">
    <source>
        <dbReference type="ARBA" id="ARBA00022448"/>
    </source>
</evidence>
<comment type="cofactor">
    <cofactor evidence="12">
        <name>[2Fe-2S] cluster</name>
        <dbReference type="ChEBI" id="CHEBI:190135"/>
    </cofactor>
    <text evidence="12">Binds 1 [2Fe-2S] cluster per subunit.</text>
</comment>
<evidence type="ECO:0000256" key="3">
    <source>
        <dbReference type="ARBA" id="ARBA00022630"/>
    </source>
</evidence>
<evidence type="ECO:0000259" key="13">
    <source>
        <dbReference type="PROSITE" id="PS51384"/>
    </source>
</evidence>
<feature type="binding site" evidence="11 12">
    <location>
        <position position="218"/>
    </location>
    <ligand>
        <name>[2Fe-2S] cluster</name>
        <dbReference type="ChEBI" id="CHEBI:190135"/>
    </ligand>
</feature>
<keyword evidence="7 11" id="KW-0665">Pyrimidine biosynthesis</keyword>
<dbReference type="GO" id="GO:0016491">
    <property type="term" value="F:oxidoreductase activity"/>
    <property type="evidence" value="ECO:0007669"/>
    <property type="project" value="InterPro"/>
</dbReference>
<dbReference type="CDD" id="cd06220">
    <property type="entry name" value="DHOD_e_trans_like2"/>
    <property type="match status" value="1"/>
</dbReference>
<dbReference type="STRING" id="1041930.Mtc_1013"/>
<dbReference type="HOGENOM" id="CLU_003827_1_1_2"/>
<evidence type="ECO:0000313" key="15">
    <source>
        <dbReference type="Proteomes" id="UP000005233"/>
    </source>
</evidence>
<dbReference type="NCBIfam" id="NF000796">
    <property type="entry name" value="PRK00054.1-1"/>
    <property type="match status" value="1"/>
</dbReference>
<reference evidence="14 15" key="1">
    <citation type="journal article" date="2012" name="J. Bacteriol.">
        <title>Complete genome sequence of a thermophilic methanogen, Methanocella conradii HZ254, isolated from Chinese rice field soil.</title>
        <authorList>
            <person name="Lu Z."/>
            <person name="Lu Y."/>
        </authorList>
    </citation>
    <scope>NUCLEOTIDE SEQUENCE [LARGE SCALE GENOMIC DNA]</scope>
    <source>
        <strain evidence="15">DSM 24694 / JCM 17849 / CGMCC 1.5162 / HZ254</strain>
    </source>
</reference>
<dbReference type="GeneID" id="11971137"/>
<dbReference type="InterPro" id="IPR001433">
    <property type="entry name" value="OxRdtase_FAD/NAD-bd"/>
</dbReference>
<dbReference type="SUPFAM" id="SSF63380">
    <property type="entry name" value="Riboflavin synthase domain-like"/>
    <property type="match status" value="1"/>
</dbReference>
<keyword evidence="6 11" id="KW-0274">FAD</keyword>
<keyword evidence="10 11" id="KW-0411">Iron-sulfur</keyword>
<protein>
    <recommendedName>
        <fullName evidence="11">Probable dihydroorotate dehydrogenase B (NAD(+)), electron transfer subunit</fullName>
    </recommendedName>
    <alternativeName>
        <fullName evidence="11">Dihydroorotate oxidase B, electron transfer subunit</fullName>
    </alternativeName>
</protein>
<evidence type="ECO:0000256" key="7">
    <source>
        <dbReference type="ARBA" id="ARBA00022975"/>
    </source>
</evidence>
<evidence type="ECO:0000313" key="14">
    <source>
        <dbReference type="EMBL" id="AFC99768.1"/>
    </source>
</evidence>
<evidence type="ECO:0000256" key="6">
    <source>
        <dbReference type="ARBA" id="ARBA00022827"/>
    </source>
</evidence>
<dbReference type="Gene3D" id="2.10.240.10">
    <property type="entry name" value="Dihydroorotate dehydrogenase, electron transfer subunit"/>
    <property type="match status" value="1"/>
</dbReference>
<name>H8I5V1_METCZ</name>
<evidence type="ECO:0000256" key="5">
    <source>
        <dbReference type="ARBA" id="ARBA00022723"/>
    </source>
</evidence>
<evidence type="ECO:0000256" key="10">
    <source>
        <dbReference type="ARBA" id="ARBA00023014"/>
    </source>
</evidence>
<dbReference type="InterPro" id="IPR012165">
    <property type="entry name" value="Cyt_c3_hydrogenase_gsu"/>
</dbReference>
<keyword evidence="9 11" id="KW-0408">Iron</keyword>
<feature type="binding site" evidence="11 12">
    <location>
        <position position="228"/>
    </location>
    <ligand>
        <name>[2Fe-2S] cluster</name>
        <dbReference type="ChEBI" id="CHEBI:190135"/>
    </ligand>
</feature>
<evidence type="ECO:0000256" key="4">
    <source>
        <dbReference type="ARBA" id="ARBA00022714"/>
    </source>
</evidence>
<evidence type="ECO:0000256" key="11">
    <source>
        <dbReference type="HAMAP-Rule" id="MF_01211"/>
    </source>
</evidence>
<dbReference type="UniPathway" id="UPA00070">
    <property type="reaction ID" value="UER00945"/>
</dbReference>
<dbReference type="GO" id="GO:0046872">
    <property type="term" value="F:metal ion binding"/>
    <property type="evidence" value="ECO:0007669"/>
    <property type="project" value="UniProtKB-KW"/>
</dbReference>
<dbReference type="GO" id="GO:0051537">
    <property type="term" value="F:2 iron, 2 sulfur cluster binding"/>
    <property type="evidence" value="ECO:0007669"/>
    <property type="project" value="UniProtKB-KW"/>
</dbReference>
<dbReference type="PIRSF" id="PIRSF006816">
    <property type="entry name" value="Cyc3_hyd_g"/>
    <property type="match status" value="1"/>
</dbReference>
<dbReference type="InterPro" id="IPR023455">
    <property type="entry name" value="Dihydroorotate_DHASE_ETsu"/>
</dbReference>
<dbReference type="InterPro" id="IPR019480">
    <property type="entry name" value="Dihydroorotate_DH_Fe-S-bd"/>
</dbReference>
<dbReference type="Gene3D" id="2.40.30.10">
    <property type="entry name" value="Translation factors"/>
    <property type="match status" value="1"/>
</dbReference>
<keyword evidence="8 11" id="KW-0249">Electron transport</keyword>
<dbReference type="InterPro" id="IPR017938">
    <property type="entry name" value="Riboflavin_synthase-like_b-brl"/>
</dbReference>
<keyword evidence="15" id="KW-1185">Reference proteome</keyword>
<comment type="cofactor">
    <cofactor evidence="11">
        <name>FAD</name>
        <dbReference type="ChEBI" id="CHEBI:57692"/>
    </cofactor>
    <text evidence="11">Binds 1 FAD per subunit.</text>
</comment>
<comment type="similarity">
    <text evidence="1 11">Belongs to the PyrK family.</text>
</comment>
<sequence>MRPISAKILKVIDETPTIKTFRLDTAGWLKGKPGQFVMVWARGVDEVPMALSYEDGITVQRVGEATEAMFRLKEGDTLGIRGPYGNGWELVGDNILIISGGVGSAPLAPLAEKAAAIGVQVTVLAGYRTKEEVHFETRYRKAGKTLISTDDGSYGHKGFVTDLMRDIDLSMYTQIYCCGPEKMMYRVLGILDGHKMADRSQFSLQRHMKCGIGVCGSCCIDPDGLRVCRDGPVFRGDTLISSELGRYARDGSGRRLKLWL</sequence>
<dbReference type="PANTHER" id="PTHR43513">
    <property type="entry name" value="DIHYDROOROTATE DEHYDROGENASE B (NAD(+)), ELECTRON TRANSFER SUBUNIT"/>
    <property type="match status" value="1"/>
</dbReference>
<keyword evidence="2 11" id="KW-0813">Transport</keyword>
<dbReference type="InterPro" id="IPR039261">
    <property type="entry name" value="FNR_nucleotide-bd"/>
</dbReference>
<proteinExistence type="inferred from homology"/>
<dbReference type="SUPFAM" id="SSF52343">
    <property type="entry name" value="Ferredoxin reductase-like, C-terminal NADP-linked domain"/>
    <property type="match status" value="1"/>
</dbReference>
<comment type="pathway">
    <text evidence="11">Pyrimidine metabolism; UMP biosynthesis via de novo pathway; orotate from (S)-dihydroorotate (NAD(+) route): step 1/1.</text>
</comment>
<evidence type="ECO:0000256" key="9">
    <source>
        <dbReference type="ARBA" id="ARBA00023004"/>
    </source>
</evidence>
<gene>
    <name evidence="11 14" type="primary">pyrK</name>
    <name evidence="14" type="ordered locus">Mtc_1013</name>
</gene>